<reference evidence="4 5" key="1">
    <citation type="journal article" date="2022" name="Allergy">
        <title>Genome assembly and annotation of Periplaneta americana reveal a comprehensive cockroach allergen profile.</title>
        <authorList>
            <person name="Wang L."/>
            <person name="Xiong Q."/>
            <person name="Saelim N."/>
            <person name="Wang L."/>
            <person name="Nong W."/>
            <person name="Wan A.T."/>
            <person name="Shi M."/>
            <person name="Liu X."/>
            <person name="Cao Q."/>
            <person name="Hui J.H.L."/>
            <person name="Sookrung N."/>
            <person name="Leung T.F."/>
            <person name="Tungtrongchitr A."/>
            <person name="Tsui S.K.W."/>
        </authorList>
    </citation>
    <scope>NUCLEOTIDE SEQUENCE [LARGE SCALE GENOMIC DNA]</scope>
    <source>
        <strain evidence="4">PWHHKU_190912</strain>
    </source>
</reference>
<proteinExistence type="predicted"/>
<organism evidence="4 5">
    <name type="scientific">Periplaneta americana</name>
    <name type="common">American cockroach</name>
    <name type="synonym">Blatta americana</name>
    <dbReference type="NCBI Taxonomy" id="6978"/>
    <lineage>
        <taxon>Eukaryota</taxon>
        <taxon>Metazoa</taxon>
        <taxon>Ecdysozoa</taxon>
        <taxon>Arthropoda</taxon>
        <taxon>Hexapoda</taxon>
        <taxon>Insecta</taxon>
        <taxon>Pterygota</taxon>
        <taxon>Neoptera</taxon>
        <taxon>Polyneoptera</taxon>
        <taxon>Dictyoptera</taxon>
        <taxon>Blattodea</taxon>
        <taxon>Blattoidea</taxon>
        <taxon>Blattidae</taxon>
        <taxon>Blattinae</taxon>
        <taxon>Periplaneta</taxon>
    </lineage>
</organism>
<accession>A0ABQ8S9K0</accession>
<dbReference type="Pfam" id="PF00400">
    <property type="entry name" value="WD40"/>
    <property type="match status" value="2"/>
</dbReference>
<keyword evidence="2" id="KW-0677">Repeat</keyword>
<protein>
    <recommendedName>
        <fullName evidence="6">Guanine nucleotide-binding protein subunit beta-like protein 1</fullName>
    </recommendedName>
</protein>
<dbReference type="SMART" id="SM00320">
    <property type="entry name" value="WD40"/>
    <property type="match status" value="4"/>
</dbReference>
<sequence length="311" mass="35065">MSSELPDATYVLKEETSIHSLLFWEDKLLAGINGGQISKWSLKTFRKSGTILTLGTSACMCMKLLDDTLVTQEKEGNLKFWKFRTDSWSLLKSTDLDYCGFCKIDSTTNGNIIVCPKKNAVVELYSLQSHIKVMSFKAKNEFVTLGDVMAVKVIYIRQNPYVLAAYENGELRLWDFRTQGVVSHLKNEDCVISLDFSESDMKGVCGGVNDYLVVFNIDGNCHLNGIKTLKITNPGANSIKIRDDNKIMAAGCWDGSIRVYSWKSLRPLAVLQEHLEEINDISFFTYGKQYLVVGGKDRKISLWDIYNKAAE</sequence>
<evidence type="ECO:0000256" key="1">
    <source>
        <dbReference type="ARBA" id="ARBA00022574"/>
    </source>
</evidence>
<keyword evidence="5" id="KW-1185">Reference proteome</keyword>
<feature type="repeat" description="WD" evidence="3">
    <location>
        <begin position="271"/>
        <end position="311"/>
    </location>
</feature>
<dbReference type="PANTHER" id="PTHR19854:SF1">
    <property type="entry name" value="GUANINE NUCLEOTIDE-BINDING PROTEIN SUBUNIT BETA-LIKE PROTEIN 1"/>
    <property type="match status" value="1"/>
</dbReference>
<dbReference type="InterPro" id="IPR036322">
    <property type="entry name" value="WD40_repeat_dom_sf"/>
</dbReference>
<dbReference type="InterPro" id="IPR001680">
    <property type="entry name" value="WD40_rpt"/>
</dbReference>
<dbReference type="PROSITE" id="PS50082">
    <property type="entry name" value="WD_REPEATS_2"/>
    <property type="match status" value="1"/>
</dbReference>
<dbReference type="SUPFAM" id="SSF50978">
    <property type="entry name" value="WD40 repeat-like"/>
    <property type="match status" value="1"/>
</dbReference>
<evidence type="ECO:0000256" key="3">
    <source>
        <dbReference type="PROSITE-ProRule" id="PRU00221"/>
    </source>
</evidence>
<evidence type="ECO:0000313" key="5">
    <source>
        <dbReference type="Proteomes" id="UP001148838"/>
    </source>
</evidence>
<dbReference type="EMBL" id="JAJSOF020000031">
    <property type="protein sequence ID" value="KAJ4430549.1"/>
    <property type="molecule type" value="Genomic_DNA"/>
</dbReference>
<dbReference type="PANTHER" id="PTHR19854">
    <property type="entry name" value="TRANSDUCIN BETA-LIKE 3"/>
    <property type="match status" value="1"/>
</dbReference>
<gene>
    <name evidence="4" type="ORF">ANN_19137</name>
</gene>
<comment type="caution">
    <text evidence="4">The sequence shown here is derived from an EMBL/GenBank/DDBJ whole genome shotgun (WGS) entry which is preliminary data.</text>
</comment>
<keyword evidence="1 3" id="KW-0853">WD repeat</keyword>
<evidence type="ECO:0000313" key="4">
    <source>
        <dbReference type="EMBL" id="KAJ4430549.1"/>
    </source>
</evidence>
<dbReference type="Proteomes" id="UP001148838">
    <property type="component" value="Unassembled WGS sequence"/>
</dbReference>
<dbReference type="Gene3D" id="2.130.10.10">
    <property type="entry name" value="YVTN repeat-like/Quinoprotein amine dehydrogenase"/>
    <property type="match status" value="2"/>
</dbReference>
<dbReference type="InterPro" id="IPR015943">
    <property type="entry name" value="WD40/YVTN_repeat-like_dom_sf"/>
</dbReference>
<name>A0ABQ8S9K0_PERAM</name>
<evidence type="ECO:0008006" key="6">
    <source>
        <dbReference type="Google" id="ProtNLM"/>
    </source>
</evidence>
<dbReference type="PROSITE" id="PS50294">
    <property type="entry name" value="WD_REPEATS_REGION"/>
    <property type="match status" value="1"/>
</dbReference>
<evidence type="ECO:0000256" key="2">
    <source>
        <dbReference type="ARBA" id="ARBA00022737"/>
    </source>
</evidence>